<dbReference type="Pfam" id="PF02129">
    <property type="entry name" value="Peptidase_S15"/>
    <property type="match status" value="1"/>
</dbReference>
<keyword evidence="3" id="KW-1185">Reference proteome</keyword>
<dbReference type="EMBL" id="VIWU01000001">
    <property type="protein sequence ID" value="TWF81690.1"/>
    <property type="molecule type" value="Genomic_DNA"/>
</dbReference>
<organism evidence="2 3">
    <name type="scientific">Pseudonocardia hierapolitana</name>
    <dbReference type="NCBI Taxonomy" id="1128676"/>
    <lineage>
        <taxon>Bacteria</taxon>
        <taxon>Bacillati</taxon>
        <taxon>Actinomycetota</taxon>
        <taxon>Actinomycetes</taxon>
        <taxon>Pseudonocardiales</taxon>
        <taxon>Pseudonocardiaceae</taxon>
        <taxon>Pseudonocardia</taxon>
    </lineage>
</organism>
<dbReference type="InterPro" id="IPR029058">
    <property type="entry name" value="AB_hydrolase_fold"/>
</dbReference>
<dbReference type="PANTHER" id="PTHR47751:SF1">
    <property type="entry name" value="SUPERFAMILY HYDROLASE, PUTATIVE (AFU_ORTHOLOGUE AFUA_2G16580)-RELATED"/>
    <property type="match status" value="1"/>
</dbReference>
<dbReference type="RefSeq" id="WP_147260138.1">
    <property type="nucleotide sequence ID" value="NZ_VIWU01000001.1"/>
</dbReference>
<dbReference type="AlphaFoldDB" id="A0A561T3J9"/>
<proteinExistence type="predicted"/>
<dbReference type="InterPro" id="IPR000383">
    <property type="entry name" value="Xaa-Pro-like_dom"/>
</dbReference>
<sequence>MTHPRPFQLFTGGTSLAATLHRTLPDLTEPQPTILVTGSWLTVKEQMADLYAARLAERGYTVFTFDFAGFGASEGTPRQAELPACKIDDMIAAARAVSTLSFVRPGAIGYLGICASAQYALRAIAAGAPIDAFASVAGWFHDARTVAPFYGGDEGVARRLERAGEALAAYQRTGEVRAVPAYEAGNERAGMSLDLEYYGSAKRGAVPTWVNEMAELSWAYWLTFDGLSAAPQVRVPSLFVHGDGCVLPENLRAVAGTVAGPTETVWADGTQIDFYDQDAQVSIAVDAADAHFRAHLAG</sequence>
<comment type="caution">
    <text evidence="2">The sequence shown here is derived from an EMBL/GenBank/DDBJ whole genome shotgun (WGS) entry which is preliminary data.</text>
</comment>
<dbReference type="SUPFAM" id="SSF53474">
    <property type="entry name" value="alpha/beta-Hydrolases"/>
    <property type="match status" value="1"/>
</dbReference>
<dbReference type="PANTHER" id="PTHR47751">
    <property type="entry name" value="SUPERFAMILY HYDROLASE, PUTATIVE (AFU_ORTHOLOGUE AFUA_2G16580)-RELATED"/>
    <property type="match status" value="1"/>
</dbReference>
<gene>
    <name evidence="2" type="ORF">FHX44_117635</name>
</gene>
<dbReference type="Proteomes" id="UP000321261">
    <property type="component" value="Unassembled WGS sequence"/>
</dbReference>
<dbReference type="OrthoDB" id="5902829at2"/>
<dbReference type="InterPro" id="IPR051411">
    <property type="entry name" value="Polyketide_trans_af380"/>
</dbReference>
<evidence type="ECO:0000259" key="1">
    <source>
        <dbReference type="Pfam" id="PF02129"/>
    </source>
</evidence>
<protein>
    <recommendedName>
        <fullName evidence="1">Xaa-Pro dipeptidyl-peptidase-like domain-containing protein</fullName>
    </recommendedName>
</protein>
<feature type="domain" description="Xaa-Pro dipeptidyl-peptidase-like" evidence="1">
    <location>
        <begin position="13"/>
        <end position="242"/>
    </location>
</feature>
<dbReference type="Gene3D" id="1.10.10.800">
    <property type="match status" value="1"/>
</dbReference>
<name>A0A561T3J9_9PSEU</name>
<evidence type="ECO:0000313" key="2">
    <source>
        <dbReference type="EMBL" id="TWF81690.1"/>
    </source>
</evidence>
<dbReference type="GO" id="GO:0016787">
    <property type="term" value="F:hydrolase activity"/>
    <property type="evidence" value="ECO:0007669"/>
    <property type="project" value="InterPro"/>
</dbReference>
<reference evidence="2 3" key="1">
    <citation type="submission" date="2019-06" db="EMBL/GenBank/DDBJ databases">
        <title>Sequencing the genomes of 1000 actinobacteria strains.</title>
        <authorList>
            <person name="Klenk H.-P."/>
        </authorList>
    </citation>
    <scope>NUCLEOTIDE SEQUENCE [LARGE SCALE GENOMIC DNA]</scope>
    <source>
        <strain evidence="2 3">DSM 45671</strain>
    </source>
</reference>
<accession>A0A561T3J9</accession>
<dbReference type="Gene3D" id="3.40.50.1820">
    <property type="entry name" value="alpha/beta hydrolase"/>
    <property type="match status" value="1"/>
</dbReference>
<evidence type="ECO:0000313" key="3">
    <source>
        <dbReference type="Proteomes" id="UP000321261"/>
    </source>
</evidence>